<evidence type="ECO:0000313" key="4">
    <source>
        <dbReference type="Proteomes" id="UP000244722"/>
    </source>
</evidence>
<accession>A0A2T6ZF51</accession>
<sequence>MSSPKYMEGQKVEYHPIGGEHSSRTSTSTGKIIRVITEPDAAGSARVTVNASPHDPRYEIENDNTGKRSAVKEDNIERAIE</sequence>
<dbReference type="Pfam" id="PF11160">
    <property type="entry name" value="Hva1_TUDOR"/>
    <property type="match status" value="1"/>
</dbReference>
<evidence type="ECO:0000256" key="1">
    <source>
        <dbReference type="SAM" id="MobiDB-lite"/>
    </source>
</evidence>
<reference evidence="3 4" key="1">
    <citation type="submission" date="2017-04" db="EMBL/GenBank/DDBJ databases">
        <title>Draft genome sequence of Tuber borchii Vittad., a whitish edible truffle.</title>
        <authorList>
            <consortium name="DOE Joint Genome Institute"/>
            <person name="Murat C."/>
            <person name="Kuo A."/>
            <person name="Barry K.W."/>
            <person name="Clum A."/>
            <person name="Dockter R.B."/>
            <person name="Fauchery L."/>
            <person name="Iotti M."/>
            <person name="Kohler A."/>
            <person name="Labutti K."/>
            <person name="Lindquist E.A."/>
            <person name="Lipzen A."/>
            <person name="Ohm R.A."/>
            <person name="Wang M."/>
            <person name="Grigoriev I.V."/>
            <person name="Zambonelli A."/>
            <person name="Martin F.M."/>
        </authorList>
    </citation>
    <scope>NUCLEOTIDE SEQUENCE [LARGE SCALE GENOMIC DNA]</scope>
    <source>
        <strain evidence="3 4">Tbo3840</strain>
    </source>
</reference>
<name>A0A2T6ZF51_TUBBO</name>
<dbReference type="AlphaFoldDB" id="A0A2T6ZF51"/>
<comment type="caution">
    <text evidence="3">The sequence shown here is derived from an EMBL/GenBank/DDBJ whole genome shotgun (WGS) entry which is preliminary data.</text>
</comment>
<dbReference type="InterPro" id="IPR021331">
    <property type="entry name" value="Hva1_TUDOR"/>
</dbReference>
<evidence type="ECO:0000259" key="2">
    <source>
        <dbReference type="Pfam" id="PF11160"/>
    </source>
</evidence>
<proteinExistence type="predicted"/>
<keyword evidence="4" id="KW-1185">Reference proteome</keyword>
<evidence type="ECO:0000313" key="3">
    <source>
        <dbReference type="EMBL" id="PUU74099.1"/>
    </source>
</evidence>
<protein>
    <recommendedName>
        <fullName evidence="2">Hypervirulence associated protein TUDOR domain-containing protein</fullName>
    </recommendedName>
</protein>
<gene>
    <name evidence="3" type="ORF">B9Z19DRAFT_1001760</name>
</gene>
<dbReference type="OrthoDB" id="10052172at2759"/>
<feature type="compositionally biased region" description="Basic and acidic residues" evidence="1">
    <location>
        <begin position="54"/>
        <end position="81"/>
    </location>
</feature>
<dbReference type="EMBL" id="NESQ01000323">
    <property type="protein sequence ID" value="PUU74099.1"/>
    <property type="molecule type" value="Genomic_DNA"/>
</dbReference>
<feature type="region of interest" description="Disordered" evidence="1">
    <location>
        <begin position="1"/>
        <end position="81"/>
    </location>
</feature>
<organism evidence="3 4">
    <name type="scientific">Tuber borchii</name>
    <name type="common">White truffle</name>
    <dbReference type="NCBI Taxonomy" id="42251"/>
    <lineage>
        <taxon>Eukaryota</taxon>
        <taxon>Fungi</taxon>
        <taxon>Dikarya</taxon>
        <taxon>Ascomycota</taxon>
        <taxon>Pezizomycotina</taxon>
        <taxon>Pezizomycetes</taxon>
        <taxon>Pezizales</taxon>
        <taxon>Tuberaceae</taxon>
        <taxon>Tuber</taxon>
    </lineage>
</organism>
<feature type="domain" description="Hypervirulence associated protein TUDOR" evidence="2">
    <location>
        <begin position="9"/>
        <end position="76"/>
    </location>
</feature>
<dbReference type="Proteomes" id="UP000244722">
    <property type="component" value="Unassembled WGS sequence"/>
</dbReference>